<feature type="domain" description="Ig-like" evidence="8">
    <location>
        <begin position="31"/>
        <end position="121"/>
    </location>
</feature>
<dbReference type="PROSITE" id="PS50835">
    <property type="entry name" value="IG_LIKE"/>
    <property type="match status" value="3"/>
</dbReference>
<keyword evidence="5" id="KW-0393">Immunoglobulin domain</keyword>
<dbReference type="InterPro" id="IPR013783">
    <property type="entry name" value="Ig-like_fold"/>
</dbReference>
<dbReference type="Pfam" id="PF07686">
    <property type="entry name" value="V-set"/>
    <property type="match status" value="1"/>
</dbReference>
<dbReference type="Proteomes" id="UP001152803">
    <property type="component" value="Unassembled WGS sequence"/>
</dbReference>
<gene>
    <name evidence="9" type="ORF">COCON_G00191570</name>
</gene>
<evidence type="ECO:0000256" key="6">
    <source>
        <dbReference type="ARBA" id="ARBA00037995"/>
    </source>
</evidence>
<dbReference type="SMART" id="SM00409">
    <property type="entry name" value="IG"/>
    <property type="match status" value="3"/>
</dbReference>
<proteinExistence type="inferred from homology"/>
<dbReference type="AlphaFoldDB" id="A0A9Q1D3P3"/>
<feature type="domain" description="Ig-like" evidence="8">
    <location>
        <begin position="130"/>
        <end position="213"/>
    </location>
</feature>
<evidence type="ECO:0000256" key="7">
    <source>
        <dbReference type="SAM" id="SignalP"/>
    </source>
</evidence>
<evidence type="ECO:0000256" key="3">
    <source>
        <dbReference type="ARBA" id="ARBA00023157"/>
    </source>
</evidence>
<dbReference type="EMBL" id="JAFJMO010000014">
    <property type="protein sequence ID" value="KAJ8257005.1"/>
    <property type="molecule type" value="Genomic_DNA"/>
</dbReference>
<keyword evidence="1 7" id="KW-0732">Signal</keyword>
<comment type="caution">
    <text evidence="9">The sequence shown here is derived from an EMBL/GenBank/DDBJ whole genome shotgun (WGS) entry which is preliminary data.</text>
</comment>
<sequence length="365" mass="40309">MSWKRTVVLWLRLLFVLPAGLPVRSQWDSQPDNTMMDNITVRQGESVILRCLQSDDMMRSAWLNRSTIMYAGEDKWSMDRRVSLVVRNQEEFTIKIEDLDTSDEGLYTCAVQTWGRPKTTSLHIIVLVPPKIVKLAKNITVNEGSNATLLCSASGKPEPTITWRFLSPAAQVAVSEDEYLEIPAITRQKAGTYECNASNEVSADVQTTELIVNYPPTLSEGKDVGVVLGQRAVLVCEADSQPAAELEWYKEDKRITNQVEGIEIENTAESSKLTLFNISEEGYGNYTCVSINRLGSANTTIIVYEVSEPTSSTLLQEKTTFLMASSNYAILKGPGAVQDGNSGAAGRHSSACLLPVVCVQLLLRF</sequence>
<dbReference type="FunFam" id="2.60.40.10:FF:000013">
    <property type="entry name" value="cell adhesion molecule 1 isoform X1"/>
    <property type="match status" value="1"/>
</dbReference>
<dbReference type="InterPro" id="IPR003599">
    <property type="entry name" value="Ig_sub"/>
</dbReference>
<feature type="chain" id="PRO_5040170097" description="Ig-like domain-containing protein" evidence="7">
    <location>
        <begin position="26"/>
        <end position="365"/>
    </location>
</feature>
<evidence type="ECO:0000313" key="9">
    <source>
        <dbReference type="EMBL" id="KAJ8257005.1"/>
    </source>
</evidence>
<evidence type="ECO:0000259" key="8">
    <source>
        <dbReference type="PROSITE" id="PS50835"/>
    </source>
</evidence>
<name>A0A9Q1D3P3_CONCO</name>
<protein>
    <recommendedName>
        <fullName evidence="8">Ig-like domain-containing protein</fullName>
    </recommendedName>
</protein>
<organism evidence="9 10">
    <name type="scientific">Conger conger</name>
    <name type="common">Conger eel</name>
    <name type="synonym">Muraena conger</name>
    <dbReference type="NCBI Taxonomy" id="82655"/>
    <lineage>
        <taxon>Eukaryota</taxon>
        <taxon>Metazoa</taxon>
        <taxon>Chordata</taxon>
        <taxon>Craniata</taxon>
        <taxon>Vertebrata</taxon>
        <taxon>Euteleostomi</taxon>
        <taxon>Actinopterygii</taxon>
        <taxon>Neopterygii</taxon>
        <taxon>Teleostei</taxon>
        <taxon>Anguilliformes</taxon>
        <taxon>Congridae</taxon>
        <taxon>Conger</taxon>
    </lineage>
</organism>
<dbReference type="InterPro" id="IPR013098">
    <property type="entry name" value="Ig_I-set"/>
</dbReference>
<dbReference type="InterPro" id="IPR013106">
    <property type="entry name" value="Ig_V-set"/>
</dbReference>
<keyword evidence="4" id="KW-0325">Glycoprotein</keyword>
<dbReference type="OrthoDB" id="6159398at2759"/>
<evidence type="ECO:0000256" key="5">
    <source>
        <dbReference type="ARBA" id="ARBA00023319"/>
    </source>
</evidence>
<dbReference type="PANTHER" id="PTHR42757:SF41">
    <property type="entry name" value="NEUROTRIMIN ISOFORM X1"/>
    <property type="match status" value="1"/>
</dbReference>
<feature type="signal peptide" evidence="7">
    <location>
        <begin position="1"/>
        <end position="25"/>
    </location>
</feature>
<dbReference type="Gene3D" id="2.60.40.10">
    <property type="entry name" value="Immunoglobulins"/>
    <property type="match status" value="3"/>
</dbReference>
<evidence type="ECO:0000313" key="10">
    <source>
        <dbReference type="Proteomes" id="UP001152803"/>
    </source>
</evidence>
<comment type="similarity">
    <text evidence="6">Belongs to the immunoglobulin superfamily. IgLON family.</text>
</comment>
<dbReference type="FunFam" id="2.60.40.10:FF:000032">
    <property type="entry name" value="palladin isoform X1"/>
    <property type="match status" value="1"/>
</dbReference>
<dbReference type="FunFam" id="2.60.40.10:FF:000305">
    <property type="entry name" value="neurotrimin isoform X2"/>
    <property type="match status" value="1"/>
</dbReference>
<keyword evidence="3" id="KW-1015">Disulfide bond</keyword>
<dbReference type="InterPro" id="IPR050876">
    <property type="entry name" value="IgLON_domain"/>
</dbReference>
<dbReference type="PANTHER" id="PTHR42757">
    <property type="entry name" value="IGLON FAMILY OF IMMUNOGLOBULIN SUPERFAMILY-RELATED"/>
    <property type="match status" value="1"/>
</dbReference>
<evidence type="ECO:0000256" key="4">
    <source>
        <dbReference type="ARBA" id="ARBA00023180"/>
    </source>
</evidence>
<dbReference type="Pfam" id="PF07679">
    <property type="entry name" value="I-set"/>
    <property type="match status" value="1"/>
</dbReference>
<evidence type="ECO:0000256" key="1">
    <source>
        <dbReference type="ARBA" id="ARBA00022729"/>
    </source>
</evidence>
<dbReference type="Pfam" id="PF13927">
    <property type="entry name" value="Ig_3"/>
    <property type="match status" value="1"/>
</dbReference>
<feature type="domain" description="Ig-like" evidence="8">
    <location>
        <begin position="215"/>
        <end position="307"/>
    </location>
</feature>
<keyword evidence="10" id="KW-1185">Reference proteome</keyword>
<evidence type="ECO:0000256" key="2">
    <source>
        <dbReference type="ARBA" id="ARBA00022737"/>
    </source>
</evidence>
<dbReference type="SUPFAM" id="SSF48726">
    <property type="entry name" value="Immunoglobulin"/>
    <property type="match status" value="3"/>
</dbReference>
<dbReference type="InterPro" id="IPR003598">
    <property type="entry name" value="Ig_sub2"/>
</dbReference>
<accession>A0A9Q1D3P3</accession>
<keyword evidence="2" id="KW-0677">Repeat</keyword>
<reference evidence="9" key="1">
    <citation type="journal article" date="2023" name="Science">
        <title>Genome structures resolve the early diversification of teleost fishes.</title>
        <authorList>
            <person name="Parey E."/>
            <person name="Louis A."/>
            <person name="Montfort J."/>
            <person name="Bouchez O."/>
            <person name="Roques C."/>
            <person name="Iampietro C."/>
            <person name="Lluch J."/>
            <person name="Castinel A."/>
            <person name="Donnadieu C."/>
            <person name="Desvignes T."/>
            <person name="Floi Bucao C."/>
            <person name="Jouanno E."/>
            <person name="Wen M."/>
            <person name="Mejri S."/>
            <person name="Dirks R."/>
            <person name="Jansen H."/>
            <person name="Henkel C."/>
            <person name="Chen W.J."/>
            <person name="Zahm M."/>
            <person name="Cabau C."/>
            <person name="Klopp C."/>
            <person name="Thompson A.W."/>
            <person name="Robinson-Rechavi M."/>
            <person name="Braasch I."/>
            <person name="Lecointre G."/>
            <person name="Bobe J."/>
            <person name="Postlethwait J.H."/>
            <person name="Berthelot C."/>
            <person name="Roest Crollius H."/>
            <person name="Guiguen Y."/>
        </authorList>
    </citation>
    <scope>NUCLEOTIDE SEQUENCE</scope>
    <source>
        <strain evidence="9">Concon-B</strain>
    </source>
</reference>
<dbReference type="InterPro" id="IPR036179">
    <property type="entry name" value="Ig-like_dom_sf"/>
</dbReference>
<dbReference type="InterPro" id="IPR007110">
    <property type="entry name" value="Ig-like_dom"/>
</dbReference>
<dbReference type="SMART" id="SM00408">
    <property type="entry name" value="IGc2"/>
    <property type="match status" value="3"/>
</dbReference>